<dbReference type="InterPro" id="IPR000219">
    <property type="entry name" value="DH_dom"/>
</dbReference>
<dbReference type="PANTHER" id="PTHR46006">
    <property type="entry name" value="RHO GUANINE NUCLEOTIDE EXCHANGE FACTOR AT 64C, ISOFORM A"/>
    <property type="match status" value="1"/>
</dbReference>
<dbReference type="SMART" id="SM00233">
    <property type="entry name" value="PH"/>
    <property type="match status" value="1"/>
</dbReference>
<dbReference type="PANTHER" id="PTHR46006:SF6">
    <property type="entry name" value="INTERSECTIN-2 ISOFORM X1"/>
    <property type="match status" value="1"/>
</dbReference>
<dbReference type="EMBL" id="MCOG01000346">
    <property type="protein sequence ID" value="ORY14856.1"/>
    <property type="molecule type" value="Genomic_DNA"/>
</dbReference>
<dbReference type="InterPro" id="IPR001331">
    <property type="entry name" value="GDS_CDC24_CS"/>
</dbReference>
<reference evidence="9 10" key="1">
    <citation type="submission" date="2016-08" db="EMBL/GenBank/DDBJ databases">
        <title>A Parts List for Fungal Cellulosomes Revealed by Comparative Genomics.</title>
        <authorList>
            <consortium name="DOE Joint Genome Institute"/>
            <person name="Haitjema C.H."/>
            <person name="Gilmore S.P."/>
            <person name="Henske J.K."/>
            <person name="Solomon K.V."/>
            <person name="De Groot R."/>
            <person name="Kuo A."/>
            <person name="Mondo S.J."/>
            <person name="Salamov A.A."/>
            <person name="Labutti K."/>
            <person name="Zhao Z."/>
            <person name="Chiniquy J."/>
            <person name="Barry K."/>
            <person name="Brewer H.M."/>
            <person name="Purvine S.O."/>
            <person name="Wright A.T."/>
            <person name="Boxma B."/>
            <person name="Van Alen T."/>
            <person name="Hackstein J.H."/>
            <person name="Baker S.E."/>
            <person name="Grigoriev I.V."/>
            <person name="O'Malley M.A."/>
        </authorList>
    </citation>
    <scope>NUCLEOTIDE SEQUENCE [LARGE SCALE GENOMIC DNA]</scope>
    <source>
        <strain evidence="9 10">G1</strain>
    </source>
</reference>
<dbReference type="Pfam" id="PF16652">
    <property type="entry name" value="PH_13"/>
    <property type="match status" value="1"/>
</dbReference>
<dbReference type="InterPro" id="IPR001849">
    <property type="entry name" value="PH_domain"/>
</dbReference>
<evidence type="ECO:0000259" key="8">
    <source>
        <dbReference type="PROSITE" id="PS50010"/>
    </source>
</evidence>
<evidence type="ECO:0000313" key="9">
    <source>
        <dbReference type="EMBL" id="ORY14856.1"/>
    </source>
</evidence>
<dbReference type="AlphaFoldDB" id="A0A1Y1ZX75"/>
<dbReference type="Proteomes" id="UP000193920">
    <property type="component" value="Unassembled WGS sequence"/>
</dbReference>
<dbReference type="InterPro" id="IPR051480">
    <property type="entry name" value="Endocytic_GEF_Adapter"/>
</dbReference>
<dbReference type="STRING" id="1754190.A0A1Y1ZX75"/>
<dbReference type="GO" id="GO:0035556">
    <property type="term" value="P:intracellular signal transduction"/>
    <property type="evidence" value="ECO:0007669"/>
    <property type="project" value="InterPro"/>
</dbReference>
<evidence type="ECO:0000256" key="1">
    <source>
        <dbReference type="ARBA" id="ARBA00004316"/>
    </source>
</evidence>
<dbReference type="SMART" id="SM00325">
    <property type="entry name" value="RhoGEF"/>
    <property type="match status" value="1"/>
</dbReference>
<dbReference type="Pfam" id="PF00621">
    <property type="entry name" value="RhoGEF"/>
    <property type="match status" value="1"/>
</dbReference>
<comment type="caution">
    <text evidence="9">The sequence shown here is derived from an EMBL/GenBank/DDBJ whole genome shotgun (WGS) entry which is preliminary data.</text>
</comment>
<dbReference type="InterPro" id="IPR035899">
    <property type="entry name" value="DBL_dom_sf"/>
</dbReference>
<evidence type="ECO:0000256" key="2">
    <source>
        <dbReference type="ARBA" id="ARBA00004496"/>
    </source>
</evidence>
<evidence type="ECO:0000256" key="4">
    <source>
        <dbReference type="ARBA" id="ARBA00023018"/>
    </source>
</evidence>
<dbReference type="PROSITE" id="PS50003">
    <property type="entry name" value="PH_DOMAIN"/>
    <property type="match status" value="1"/>
</dbReference>
<dbReference type="GO" id="GO:0005737">
    <property type="term" value="C:cytoplasm"/>
    <property type="evidence" value="ECO:0007669"/>
    <property type="project" value="UniProtKB-SubCell"/>
</dbReference>
<dbReference type="GO" id="GO:0005085">
    <property type="term" value="F:guanyl-nucleotide exchange factor activity"/>
    <property type="evidence" value="ECO:0007669"/>
    <property type="project" value="InterPro"/>
</dbReference>
<dbReference type="PROSITE" id="PS00741">
    <property type="entry name" value="DH_1"/>
    <property type="match status" value="1"/>
</dbReference>
<keyword evidence="5" id="KW-0966">Cell projection</keyword>
<protein>
    <submittedName>
        <fullName evidence="9">Dbl homology domain-containing protein</fullName>
    </submittedName>
</protein>
<dbReference type="Gene3D" id="2.60.40.150">
    <property type="entry name" value="C2 domain"/>
    <property type="match status" value="1"/>
</dbReference>
<dbReference type="GO" id="GO:0035025">
    <property type="term" value="P:positive regulation of Rho protein signal transduction"/>
    <property type="evidence" value="ECO:0007669"/>
    <property type="project" value="TreeGrafter"/>
</dbReference>
<evidence type="ECO:0000259" key="7">
    <source>
        <dbReference type="PROSITE" id="PS50003"/>
    </source>
</evidence>
<dbReference type="InterPro" id="IPR035892">
    <property type="entry name" value="C2_domain_sf"/>
</dbReference>
<evidence type="ECO:0000256" key="5">
    <source>
        <dbReference type="ARBA" id="ARBA00023273"/>
    </source>
</evidence>
<keyword evidence="4" id="KW-0770">Synapse</keyword>
<gene>
    <name evidence="9" type="ORF">LY90DRAFT_178327</name>
</gene>
<feature type="domain" description="PH" evidence="7">
    <location>
        <begin position="218"/>
        <end position="322"/>
    </location>
</feature>
<dbReference type="InterPro" id="IPR011993">
    <property type="entry name" value="PH-like_dom_sf"/>
</dbReference>
<proteinExistence type="predicted"/>
<dbReference type="PROSITE" id="PS50010">
    <property type="entry name" value="DH_2"/>
    <property type="match status" value="1"/>
</dbReference>
<dbReference type="CDD" id="cd00160">
    <property type="entry name" value="RhoGEF"/>
    <property type="match status" value="1"/>
</dbReference>
<dbReference type="SUPFAM" id="SSF50729">
    <property type="entry name" value="PH domain-like"/>
    <property type="match status" value="1"/>
</dbReference>
<keyword evidence="10" id="KW-1185">Reference proteome</keyword>
<dbReference type="Gene3D" id="1.20.900.10">
    <property type="entry name" value="Dbl homology (DH) domain"/>
    <property type="match status" value="1"/>
</dbReference>
<accession>A0A1Y1ZX75</accession>
<dbReference type="Gene3D" id="2.30.29.30">
    <property type="entry name" value="Pleckstrin-homology domain (PH domain)/Phosphotyrosine-binding domain (PTB)"/>
    <property type="match status" value="1"/>
</dbReference>
<dbReference type="SUPFAM" id="SSF49562">
    <property type="entry name" value="C2 domain (Calcium/lipid-binding domain, CaLB)"/>
    <property type="match status" value="1"/>
</dbReference>
<evidence type="ECO:0000313" key="10">
    <source>
        <dbReference type="Proteomes" id="UP000193920"/>
    </source>
</evidence>
<keyword evidence="3" id="KW-0963">Cytoplasm</keyword>
<organism evidence="9 10">
    <name type="scientific">Neocallimastix californiae</name>
    <dbReference type="NCBI Taxonomy" id="1754190"/>
    <lineage>
        <taxon>Eukaryota</taxon>
        <taxon>Fungi</taxon>
        <taxon>Fungi incertae sedis</taxon>
        <taxon>Chytridiomycota</taxon>
        <taxon>Chytridiomycota incertae sedis</taxon>
        <taxon>Neocallimastigomycetes</taxon>
        <taxon>Neocallimastigales</taxon>
        <taxon>Neocallimastigaceae</taxon>
        <taxon>Neocallimastix</taxon>
    </lineage>
</organism>
<feature type="domain" description="DH" evidence="8">
    <location>
        <begin position="1"/>
        <end position="181"/>
    </location>
</feature>
<evidence type="ECO:0000256" key="6">
    <source>
        <dbReference type="ARBA" id="ARBA00034103"/>
    </source>
</evidence>
<dbReference type="GO" id="GO:0042995">
    <property type="term" value="C:cell projection"/>
    <property type="evidence" value="ECO:0007669"/>
    <property type="project" value="UniProtKB-SubCell"/>
</dbReference>
<dbReference type="SUPFAM" id="SSF48065">
    <property type="entry name" value="DBL homology domain (DH-domain)"/>
    <property type="match status" value="1"/>
</dbReference>
<evidence type="ECO:0000256" key="3">
    <source>
        <dbReference type="ARBA" id="ARBA00022490"/>
    </source>
</evidence>
<dbReference type="Pfam" id="PF00168">
    <property type="entry name" value="C2"/>
    <property type="match status" value="1"/>
</dbReference>
<dbReference type="OrthoDB" id="1716625at2759"/>
<comment type="subcellular location">
    <subcellularLocation>
        <location evidence="1">Cell projection</location>
    </subcellularLocation>
    <subcellularLocation>
        <location evidence="2">Cytoplasm</location>
    </subcellularLocation>
    <subcellularLocation>
        <location evidence="6">Synapse</location>
    </subcellularLocation>
</comment>
<name>A0A1Y1ZX75_9FUNG</name>
<sequence length="441" mass="52117">MRQEVIYELIKTEQSYGRDLQVIVNEYLMPMQNRHIVSDSDIKMIFLNIEDILVCNASLLNRLENAQVNNYVDCVGFIFKEHSFECYTDYCKSLNVSLKYLQSLREEKKHLKNFLKDQMSNPECRQLDLSSFLLEPMQRITRYALLLKQILHYTSTSHRDHNDVLQALRAMEERVERINVTTTEFEYQEKVNSILRNVDFHKKKVDLTSPPRYVKSRKFVLEGPLSKAKSGRKLYGYLFNDIIIFTYPKSNSSIAMVKGAKYWLYRDPLYINEISLHTSPMGKAKMKETCFQIFHKNGVMTLKAPNASEKARWVDALKRVLNEYKEYDKERKNNAVNPKNFTKKFIGTLQISLEGSKIYVNENDINLFCTVNLGRQTSRTEYSHNVPNPIWNQPLIFEVVDMRDVLKITVINIDYNTNQEDSNDNFIKWYIYIYIFNYLFI</sequence>
<dbReference type="InterPro" id="IPR000008">
    <property type="entry name" value="C2_dom"/>
</dbReference>